<dbReference type="EMBL" id="CP012418">
    <property type="protein sequence ID" value="AOE49710.1"/>
    <property type="molecule type" value="Genomic_DNA"/>
</dbReference>
<dbReference type="GO" id="GO:0055129">
    <property type="term" value="P:L-proline biosynthetic process"/>
    <property type="evidence" value="ECO:0007669"/>
    <property type="project" value="UniProtKB-UniRule"/>
</dbReference>
<protein>
    <recommendedName>
        <fullName evidence="7">Gamma-glutamyl phosphate reductase</fullName>
        <shortName evidence="7">GPR</shortName>
        <ecNumber evidence="7">1.2.1.41</ecNumber>
    </recommendedName>
    <alternativeName>
        <fullName evidence="7">Glutamate-5-semialdehyde dehydrogenase</fullName>
    </alternativeName>
    <alternativeName>
        <fullName evidence="7">Glutamyl-gamma-semialdehyde dehydrogenase</fullName>
        <shortName evidence="7">GSA dehydrogenase</shortName>
    </alternativeName>
</protein>
<comment type="subcellular location">
    <subcellularLocation>
        <location evidence="7">Cytoplasm</location>
    </subcellularLocation>
</comment>
<dbReference type="InterPro" id="IPR016163">
    <property type="entry name" value="Ald_DH_C"/>
</dbReference>
<dbReference type="InterPro" id="IPR000965">
    <property type="entry name" value="GPR_dom"/>
</dbReference>
<sequence>MNMKEKTFEDQEQQELYELTLRAKEAAKTLATLTSSQKNDVLAAMAKQLKANQAQILEANKKDIDYAKENDLSDAMVDRLLLDEERVDGMVAALENVMALADPVGEMGPSSLRPNGIRVAKMRIPLGVVLMIYEARPNVAVEAAALTLKSGNVVILRGGKEAWHSNNAIIDCWHQAIEACGFSKEMVCIVPSQSHSAVNHLLQFRDTIDLVIPRGGERLIQAVTDNSKIPVIQHFKGVCHLYVDKYADLDKAEKLLKDGKVSRPGVCNALESLVIHKDIADEFLERVNALGNEFGIQFKADKDSASKLDNAEVASEEDYHNEYLSLAMSVKQVDSYEAAVEHIQNHSSSHTEVIVTKDIDRGNEFVKRINSSVVMVNASSRFSDGGELGLGAEIGISTSKLHAYGPMGLVQLTTEKYVVTGQGQAKHY</sequence>
<dbReference type="OrthoDB" id="9809970at2"/>
<dbReference type="PANTHER" id="PTHR11063:SF8">
    <property type="entry name" value="DELTA-1-PYRROLINE-5-CARBOXYLATE SYNTHASE"/>
    <property type="match status" value="1"/>
</dbReference>
<comment type="function">
    <text evidence="7">Catalyzes the NADPH-dependent reduction of L-glutamate 5-phosphate into L-glutamate 5-semialdehyde and phosphate. The product spontaneously undergoes cyclization to form 1-pyrroline-5-carboxylate.</text>
</comment>
<dbReference type="PATRIC" id="fig|1144748.3.peg.1000"/>
<dbReference type="PROSITE" id="PS01223">
    <property type="entry name" value="PROA"/>
    <property type="match status" value="1"/>
</dbReference>
<dbReference type="EC" id="1.2.1.41" evidence="7"/>
<dbReference type="InterPro" id="IPR016162">
    <property type="entry name" value="Ald_DH_N"/>
</dbReference>
<dbReference type="InterPro" id="IPR012134">
    <property type="entry name" value="Glu-5-SA_DH"/>
</dbReference>
<keyword evidence="4 7" id="KW-0521">NADP</keyword>
<dbReference type="Proteomes" id="UP000094147">
    <property type="component" value="Chromosome"/>
</dbReference>
<dbReference type="RefSeq" id="WP_068990629.1">
    <property type="nucleotide sequence ID" value="NZ_CP012418.1"/>
</dbReference>
<evidence type="ECO:0000256" key="1">
    <source>
        <dbReference type="ARBA" id="ARBA00004985"/>
    </source>
</evidence>
<evidence type="ECO:0000313" key="10">
    <source>
        <dbReference type="Proteomes" id="UP000094147"/>
    </source>
</evidence>
<evidence type="ECO:0000256" key="4">
    <source>
        <dbReference type="ARBA" id="ARBA00022857"/>
    </source>
</evidence>
<organism evidence="9 10">
    <name type="scientific">Kangiella sediminilitoris</name>
    <dbReference type="NCBI Taxonomy" id="1144748"/>
    <lineage>
        <taxon>Bacteria</taxon>
        <taxon>Pseudomonadati</taxon>
        <taxon>Pseudomonadota</taxon>
        <taxon>Gammaproteobacteria</taxon>
        <taxon>Kangiellales</taxon>
        <taxon>Kangiellaceae</taxon>
        <taxon>Kangiella</taxon>
    </lineage>
</organism>
<dbReference type="Pfam" id="PF00171">
    <property type="entry name" value="Aldedh"/>
    <property type="match status" value="1"/>
</dbReference>
<dbReference type="CDD" id="cd07079">
    <property type="entry name" value="ALDH_F18-19_ProA-GPR"/>
    <property type="match status" value="1"/>
</dbReference>
<dbReference type="KEGG" id="ksd:KS2013_989"/>
<keyword evidence="2 7" id="KW-0028">Amino-acid biosynthesis</keyword>
<dbReference type="Gene3D" id="3.40.309.10">
    <property type="entry name" value="Aldehyde Dehydrogenase, Chain A, domain 2"/>
    <property type="match status" value="1"/>
</dbReference>
<feature type="domain" description="Aldehyde dehydrogenase" evidence="8">
    <location>
        <begin position="9"/>
        <end position="292"/>
    </location>
</feature>
<dbReference type="FunFam" id="3.40.309.10:FF:000006">
    <property type="entry name" value="Gamma-glutamyl phosphate reductase"/>
    <property type="match status" value="1"/>
</dbReference>
<dbReference type="PANTHER" id="PTHR11063">
    <property type="entry name" value="GLUTAMATE SEMIALDEHYDE DEHYDROGENASE"/>
    <property type="match status" value="1"/>
</dbReference>
<comment type="pathway">
    <text evidence="1 7">Amino-acid biosynthesis; L-proline biosynthesis; L-glutamate 5-semialdehyde from L-glutamate: step 2/2.</text>
</comment>
<dbReference type="STRING" id="1144748.KS2013_989"/>
<dbReference type="InterPro" id="IPR015590">
    <property type="entry name" value="Aldehyde_DH_dom"/>
</dbReference>
<proteinExistence type="inferred from homology"/>
<name>A0A1B3BA69_9GAMM</name>
<dbReference type="GO" id="GO:0004350">
    <property type="term" value="F:glutamate-5-semialdehyde dehydrogenase activity"/>
    <property type="evidence" value="ECO:0007669"/>
    <property type="project" value="UniProtKB-UniRule"/>
</dbReference>
<evidence type="ECO:0000313" key="9">
    <source>
        <dbReference type="EMBL" id="AOE49710.1"/>
    </source>
</evidence>
<keyword evidence="10" id="KW-1185">Reference proteome</keyword>
<dbReference type="AlphaFoldDB" id="A0A1B3BA69"/>
<evidence type="ECO:0000259" key="8">
    <source>
        <dbReference type="Pfam" id="PF00171"/>
    </source>
</evidence>
<reference evidence="10" key="1">
    <citation type="submission" date="2015-08" db="EMBL/GenBank/DDBJ databases">
        <authorList>
            <person name="Kim K.M."/>
        </authorList>
    </citation>
    <scope>NUCLEOTIDE SEQUENCE [LARGE SCALE GENOMIC DNA]</scope>
    <source>
        <strain evidence="10">KCTC 23892</strain>
    </source>
</reference>
<comment type="catalytic activity">
    <reaction evidence="6 7">
        <text>L-glutamate 5-semialdehyde + phosphate + NADP(+) = L-glutamyl 5-phosphate + NADPH + H(+)</text>
        <dbReference type="Rhea" id="RHEA:19541"/>
        <dbReference type="ChEBI" id="CHEBI:15378"/>
        <dbReference type="ChEBI" id="CHEBI:43474"/>
        <dbReference type="ChEBI" id="CHEBI:57783"/>
        <dbReference type="ChEBI" id="CHEBI:58066"/>
        <dbReference type="ChEBI" id="CHEBI:58274"/>
        <dbReference type="ChEBI" id="CHEBI:58349"/>
        <dbReference type="EC" id="1.2.1.41"/>
    </reaction>
</comment>
<evidence type="ECO:0000256" key="3">
    <source>
        <dbReference type="ARBA" id="ARBA00022650"/>
    </source>
</evidence>
<dbReference type="NCBIfam" id="NF001221">
    <property type="entry name" value="PRK00197.1"/>
    <property type="match status" value="1"/>
</dbReference>
<evidence type="ECO:0000256" key="2">
    <source>
        <dbReference type="ARBA" id="ARBA00022605"/>
    </source>
</evidence>
<dbReference type="HAMAP" id="MF_00412">
    <property type="entry name" value="ProA"/>
    <property type="match status" value="1"/>
</dbReference>
<keyword evidence="5 7" id="KW-0560">Oxidoreductase</keyword>
<dbReference type="InterPro" id="IPR020593">
    <property type="entry name" value="G-glutamylP_reductase_CS"/>
</dbReference>
<dbReference type="PIRSF" id="PIRSF000151">
    <property type="entry name" value="GPR"/>
    <property type="match status" value="1"/>
</dbReference>
<comment type="similarity">
    <text evidence="7">Belongs to the gamma-glutamyl phosphate reductase family.</text>
</comment>
<evidence type="ECO:0000256" key="7">
    <source>
        <dbReference type="HAMAP-Rule" id="MF_00412"/>
    </source>
</evidence>
<evidence type="ECO:0000256" key="5">
    <source>
        <dbReference type="ARBA" id="ARBA00023002"/>
    </source>
</evidence>
<dbReference type="GO" id="GO:0005737">
    <property type="term" value="C:cytoplasm"/>
    <property type="evidence" value="ECO:0007669"/>
    <property type="project" value="UniProtKB-SubCell"/>
</dbReference>
<keyword evidence="7" id="KW-0963">Cytoplasm</keyword>
<dbReference type="UniPathway" id="UPA00098">
    <property type="reaction ID" value="UER00360"/>
</dbReference>
<dbReference type="SUPFAM" id="SSF53720">
    <property type="entry name" value="ALDH-like"/>
    <property type="match status" value="1"/>
</dbReference>
<evidence type="ECO:0000256" key="6">
    <source>
        <dbReference type="ARBA" id="ARBA00049024"/>
    </source>
</evidence>
<gene>
    <name evidence="7" type="primary">proA</name>
    <name evidence="9" type="ORF">KS2013_989</name>
</gene>
<dbReference type="Gene3D" id="3.40.605.10">
    <property type="entry name" value="Aldehyde Dehydrogenase, Chain A, domain 1"/>
    <property type="match status" value="1"/>
</dbReference>
<dbReference type="GO" id="GO:0050661">
    <property type="term" value="F:NADP binding"/>
    <property type="evidence" value="ECO:0007669"/>
    <property type="project" value="InterPro"/>
</dbReference>
<accession>A0A1B3BA69</accession>
<dbReference type="NCBIfam" id="TIGR00407">
    <property type="entry name" value="proA"/>
    <property type="match status" value="1"/>
</dbReference>
<dbReference type="InterPro" id="IPR016161">
    <property type="entry name" value="Ald_DH/histidinol_DH"/>
</dbReference>
<keyword evidence="3 7" id="KW-0641">Proline biosynthesis</keyword>